<dbReference type="AlphaFoldDB" id="D7CKB9"/>
<dbReference type="InterPro" id="IPR015424">
    <property type="entry name" value="PyrdxlP-dep_Trfase"/>
</dbReference>
<comment type="catalytic activity">
    <reaction evidence="8">
        <text>L-seryl-tRNA(Sec) + selenophosphate + H(+) = L-selenocysteinyl-tRNA(Sec) + phosphate</text>
        <dbReference type="Rhea" id="RHEA:22728"/>
        <dbReference type="Rhea" id="RHEA-COMP:9742"/>
        <dbReference type="Rhea" id="RHEA-COMP:9743"/>
        <dbReference type="ChEBI" id="CHEBI:15378"/>
        <dbReference type="ChEBI" id="CHEBI:16144"/>
        <dbReference type="ChEBI" id="CHEBI:43474"/>
        <dbReference type="ChEBI" id="CHEBI:78533"/>
        <dbReference type="ChEBI" id="CHEBI:78573"/>
        <dbReference type="EC" id="2.9.1.1"/>
    </reaction>
</comment>
<dbReference type="SUPFAM" id="SSF53383">
    <property type="entry name" value="PLP-dependent transferases"/>
    <property type="match status" value="1"/>
</dbReference>
<dbReference type="RefSeq" id="WP_013176505.1">
    <property type="nucleotide sequence ID" value="NC_014220.1"/>
</dbReference>
<keyword evidence="12" id="KW-1185">Reference proteome</keyword>
<feature type="modified residue" description="N6-(pyridoxal phosphate)lysine" evidence="8 9">
    <location>
        <position position="293"/>
    </location>
</feature>
<comment type="pathway">
    <text evidence="8">Aminoacyl-tRNA biosynthesis; selenocysteinyl-tRNA(Sec) biosynthesis; selenocysteinyl-tRNA(Sec) from L-seryl-tRNA(Sec) (bacterial route): step 1/1.</text>
</comment>
<dbReference type="EC" id="2.9.1.1" evidence="8"/>
<evidence type="ECO:0000259" key="10">
    <source>
        <dbReference type="Pfam" id="PF12390"/>
    </source>
</evidence>
<keyword evidence="2 8" id="KW-0963">Cytoplasm</keyword>
<protein>
    <recommendedName>
        <fullName evidence="8">L-seryl-tRNA(Sec) selenium transferase</fullName>
        <ecNumber evidence="8">2.9.1.1</ecNumber>
    </recommendedName>
    <alternativeName>
        <fullName evidence="8">Selenocysteine synthase</fullName>
        <shortName evidence="8">Sec synthase</shortName>
    </alternativeName>
    <alternativeName>
        <fullName evidence="8">Selenocysteinyl-tRNA(Sec) synthase</fullName>
    </alternativeName>
</protein>
<dbReference type="eggNOG" id="COG1921">
    <property type="taxonomic scope" value="Bacteria"/>
</dbReference>
<dbReference type="Pfam" id="PF03841">
    <property type="entry name" value="SelA"/>
    <property type="match status" value="1"/>
</dbReference>
<feature type="domain" description="L-seryl-tRNA selenium transferase N-terminal" evidence="10">
    <location>
        <begin position="4"/>
        <end position="43"/>
    </location>
</feature>
<keyword evidence="5 8" id="KW-0648">Protein biosynthesis</keyword>
<evidence type="ECO:0000256" key="3">
    <source>
        <dbReference type="ARBA" id="ARBA00022679"/>
    </source>
</evidence>
<reference evidence="11 12" key="2">
    <citation type="journal article" date="2010" name="Stand. Genomic Sci.">
        <title>Complete genome sequence of Syntrophothermus lipocalidus type strain (TGB-C1).</title>
        <authorList>
            <person name="Djao O.D."/>
            <person name="Zhang X."/>
            <person name="Lucas S."/>
            <person name="Lapidus A."/>
            <person name="Del Rio T.G."/>
            <person name="Nolan M."/>
            <person name="Tice H."/>
            <person name="Cheng J.F."/>
            <person name="Han C."/>
            <person name="Tapia R."/>
            <person name="Goodwin L."/>
            <person name="Pitluck S."/>
            <person name="Liolios K."/>
            <person name="Ivanova N."/>
            <person name="Mavromatis K."/>
            <person name="Mikhailova N."/>
            <person name="Ovchinnikova G."/>
            <person name="Pati A."/>
            <person name="Brambilla E."/>
            <person name="Chen A."/>
            <person name="Palaniappan K."/>
            <person name="Land M."/>
            <person name="Hauser L."/>
            <person name="Chang Y.J."/>
            <person name="Jeffries C.D."/>
            <person name="Rohde M."/>
            <person name="Sikorski J."/>
            <person name="Spring S."/>
            <person name="Goker M."/>
            <person name="Detter J.C."/>
            <person name="Woyke T."/>
            <person name="Bristow J."/>
            <person name="Eisen J.A."/>
            <person name="Markowitz V."/>
            <person name="Hugenholtz P."/>
            <person name="Kyrpides N.C."/>
            <person name="Klenk H.P."/>
        </authorList>
    </citation>
    <scope>NUCLEOTIDE SEQUENCE [LARGE SCALE GENOMIC DNA]</scope>
    <source>
        <strain evidence="12">DSM 12680 / TGB-C1</strain>
    </source>
</reference>
<dbReference type="EMBL" id="CP002048">
    <property type="protein sequence ID" value="ADI03103.1"/>
    <property type="molecule type" value="Genomic_DNA"/>
</dbReference>
<proteinExistence type="inferred from homology"/>
<keyword evidence="4 8" id="KW-0663">Pyridoxal phosphate</keyword>
<dbReference type="STRING" id="643648.Slip_2367"/>
<evidence type="ECO:0000256" key="1">
    <source>
        <dbReference type="ARBA" id="ARBA00001933"/>
    </source>
</evidence>
<gene>
    <name evidence="8" type="primary">selA</name>
    <name evidence="11" type="ordered locus">Slip_2367</name>
</gene>
<sequence>MNTLRNIPAIDEILLDPRVKKIEESVSRELVVKKLREVVENTRTMLRNDNVSLSRLEITDMVVTKLQQELNRVTKPTLNKVINATGVVLHTNLGRALLAPPAVQYLTEIAGAYVNLEIDLDTGERGSRYVHVEDLLINITGAEAALVVNNNAAAVLLVLNTMANGRDVIVSRGQLVEIGGSFRIPEVMKASGARLVEVGTTNKTYLRDYEEAIDENTALLLTVHPSNYRILGFTSEVTLEELAELGRKTGLPVVQDLGSGVLCDLKEWGLPGEPTVKECIARGADVVTFSGDKLLGGPQAGIIVGKRQHVEAMKRNQLTRALRVDKLTIAALEATLVEYLAGKPNRTIPTLQMLTVDEDTLHDRAQRLCGILTESIGATSPVKTIQVVRTEDRVGGGAYPTHGLPGFAVEVTFEDGVLTNIARALRLGEPAILTRLRDNAMLFSVRTLLEGDYDLIATRMREIVKG</sequence>
<dbReference type="GO" id="GO:0005737">
    <property type="term" value="C:cytoplasm"/>
    <property type="evidence" value="ECO:0007669"/>
    <property type="project" value="UniProtKB-SubCell"/>
</dbReference>
<dbReference type="HOGENOM" id="CLU_038142_1_0_9"/>
<dbReference type="InterPro" id="IPR025862">
    <property type="entry name" value="SelA_trans_N_dom"/>
</dbReference>
<dbReference type="PANTHER" id="PTHR32328">
    <property type="entry name" value="L-SERYL-TRNA(SEC) SELENIUM TRANSFERASE"/>
    <property type="match status" value="1"/>
</dbReference>
<evidence type="ECO:0000313" key="12">
    <source>
        <dbReference type="Proteomes" id="UP000000378"/>
    </source>
</evidence>
<reference evidence="12" key="1">
    <citation type="journal article" date="2010" name="Stand. Genomic Sci.">
        <title>Complete genome sequence of Syntrophothermus lipocalidus type strain (TGB-C1T).</title>
        <authorList>
            <consortium name="US DOE Joint Genome Institute (JGI-PGF)"/>
            <person name="Djao O."/>
            <person name="Zhang X."/>
            <person name="Lucas S."/>
            <person name="Lapidus A."/>
            <person name="Glavina Del Rio T."/>
            <person name="Nolan M."/>
            <person name="Tice H."/>
            <person name="Cheng J."/>
            <person name="Han C."/>
            <person name="Tapia R."/>
            <person name="Goodwin L."/>
            <person name="Pitluck S."/>
            <person name="Liolios K."/>
            <person name="Ivanova N."/>
            <person name="Mavromatis K."/>
            <person name="Mikhailova N."/>
            <person name="Ovchinnikova G."/>
            <person name="Pati A."/>
            <person name="Brambilla E."/>
            <person name="Chen A."/>
            <person name="Palaniappan K."/>
            <person name="Land M."/>
            <person name="Hauser L."/>
            <person name="Chang Y."/>
            <person name="Jeffries C."/>
            <person name="Rohde M."/>
            <person name="Sikorski J."/>
            <person name="Spring S."/>
            <person name="Goker M."/>
            <person name="Detter J."/>
            <person name="Woyke T."/>
            <person name="Bristow J."/>
            <person name="Eisen J."/>
            <person name="Markowitz V."/>
            <person name="Hugenholtz P."/>
            <person name="Kyrpides N."/>
            <person name="Klenk H."/>
        </authorList>
    </citation>
    <scope>NUCLEOTIDE SEQUENCE [LARGE SCALE GENOMIC DNA]</scope>
    <source>
        <strain evidence="12">DSM 12680 / TGB-C1</strain>
    </source>
</reference>
<dbReference type="InterPro" id="IPR004534">
    <property type="entry name" value="SelA_trans"/>
</dbReference>
<dbReference type="Gene3D" id="3.90.1150.180">
    <property type="match status" value="1"/>
</dbReference>
<dbReference type="GO" id="GO:0001717">
    <property type="term" value="P:conversion of seryl-tRNAsec to selenocys-tRNAsec"/>
    <property type="evidence" value="ECO:0007669"/>
    <property type="project" value="UniProtKB-UniRule"/>
</dbReference>
<evidence type="ECO:0000256" key="8">
    <source>
        <dbReference type="HAMAP-Rule" id="MF_00423"/>
    </source>
</evidence>
<dbReference type="PANTHER" id="PTHR32328:SF0">
    <property type="entry name" value="L-SERYL-TRNA(SEC) SELENIUM TRANSFERASE"/>
    <property type="match status" value="1"/>
</dbReference>
<evidence type="ECO:0000256" key="6">
    <source>
        <dbReference type="ARBA" id="ARBA00023266"/>
    </source>
</evidence>
<dbReference type="InterPro" id="IPR018319">
    <property type="entry name" value="SelA-like"/>
</dbReference>
<organism evidence="11 12">
    <name type="scientific">Syntrophothermus lipocalidus (strain DSM 12680 / TGB-C1)</name>
    <dbReference type="NCBI Taxonomy" id="643648"/>
    <lineage>
        <taxon>Bacteria</taxon>
        <taxon>Bacillati</taxon>
        <taxon>Bacillota</taxon>
        <taxon>Clostridia</taxon>
        <taxon>Eubacteriales</taxon>
        <taxon>Syntrophomonadaceae</taxon>
        <taxon>Syntrophothermus</taxon>
    </lineage>
</organism>
<keyword evidence="6 8" id="KW-0711">Selenium</keyword>
<dbReference type="OrthoDB" id="9787096at2"/>
<evidence type="ECO:0000256" key="5">
    <source>
        <dbReference type="ARBA" id="ARBA00022917"/>
    </source>
</evidence>
<evidence type="ECO:0000256" key="7">
    <source>
        <dbReference type="ARBA" id="ARBA00044507"/>
    </source>
</evidence>
<dbReference type="HAMAP" id="MF_00423">
    <property type="entry name" value="SelA"/>
    <property type="match status" value="1"/>
</dbReference>
<accession>D7CKB9</accession>
<dbReference type="Gene3D" id="3.40.640.10">
    <property type="entry name" value="Type I PLP-dependent aspartate aminotransferase-like (Major domain)"/>
    <property type="match status" value="1"/>
</dbReference>
<evidence type="ECO:0000256" key="4">
    <source>
        <dbReference type="ARBA" id="ARBA00022898"/>
    </source>
</evidence>
<dbReference type="InterPro" id="IPR015421">
    <property type="entry name" value="PyrdxlP-dep_Trfase_major"/>
</dbReference>
<comment type="similarity">
    <text evidence="7 8">Belongs to the SelA family.</text>
</comment>
<evidence type="ECO:0000256" key="9">
    <source>
        <dbReference type="PIRSR" id="PIRSR618319-50"/>
    </source>
</evidence>
<comment type="subcellular location">
    <subcellularLocation>
        <location evidence="8">Cytoplasm</location>
    </subcellularLocation>
</comment>
<keyword evidence="3 8" id="KW-0808">Transferase</keyword>
<dbReference type="GO" id="GO:0001514">
    <property type="term" value="P:selenocysteine incorporation"/>
    <property type="evidence" value="ECO:0007669"/>
    <property type="project" value="UniProtKB-UniRule"/>
</dbReference>
<comment type="cofactor">
    <cofactor evidence="1 8 9">
        <name>pyridoxal 5'-phosphate</name>
        <dbReference type="ChEBI" id="CHEBI:597326"/>
    </cofactor>
</comment>
<dbReference type="UniPathway" id="UPA00906">
    <property type="reaction ID" value="UER00896"/>
</dbReference>
<evidence type="ECO:0000313" key="11">
    <source>
        <dbReference type="EMBL" id="ADI03103.1"/>
    </source>
</evidence>
<dbReference type="GO" id="GO:0004125">
    <property type="term" value="F:L-seryl-tRNA(Sec) selenium transferase activity"/>
    <property type="evidence" value="ECO:0007669"/>
    <property type="project" value="UniProtKB-UniRule"/>
</dbReference>
<dbReference type="NCBIfam" id="TIGR00474">
    <property type="entry name" value="selA"/>
    <property type="match status" value="1"/>
</dbReference>
<evidence type="ECO:0000256" key="2">
    <source>
        <dbReference type="ARBA" id="ARBA00022490"/>
    </source>
</evidence>
<dbReference type="Pfam" id="PF12390">
    <property type="entry name" value="Se-cys_synth_N"/>
    <property type="match status" value="1"/>
</dbReference>
<comment type="function">
    <text evidence="8">Converts seryl-tRNA(Sec) to selenocysteinyl-tRNA(Sec) required for selenoprotein biosynthesis.</text>
</comment>
<dbReference type="KEGG" id="slp:Slip_2367"/>
<dbReference type="Proteomes" id="UP000000378">
    <property type="component" value="Chromosome"/>
</dbReference>
<name>D7CKB9_SYNLT</name>